<protein>
    <submittedName>
        <fullName evidence="1">Retron Ec78 anti-phage system effector HNH endonuclease PtuB</fullName>
    </submittedName>
</protein>
<keyword evidence="1" id="KW-0378">Hydrolase</keyword>
<dbReference type="NCBIfam" id="TIGR02646">
    <property type="entry name" value="retron system putative HNH endonuclease"/>
    <property type="match status" value="1"/>
</dbReference>
<evidence type="ECO:0000313" key="1">
    <source>
        <dbReference type="EMBL" id="MDP4536991.1"/>
    </source>
</evidence>
<dbReference type="NCBIfam" id="NF041761">
    <property type="entry name" value="PtuB"/>
    <property type="match status" value="1"/>
</dbReference>
<comment type="caution">
    <text evidence="1">The sequence shown here is derived from an EMBL/GenBank/DDBJ whole genome shotgun (WGS) entry which is preliminary data.</text>
</comment>
<sequence>MKKINRSNAPTCLTRYGAANLWSELCSNDRAIIWQQLDQMQNGFCAYCECKLKKKHIEHFRTRKNYRHLTFTWFNLFGSCDYKTRCGHFKDSNKTFPYSPDEIIKPDSDDPEEYLRFLTNGMVRPIEDIDAVKKRKAQETIRVFNLIGDPSLVNSRRSALKNELKNILALYDLIDSISFDDFKELLSDELSTVEDREYRTALEHAWKFNESY</sequence>
<name>A0ABT9H0Z4_9GAMM</name>
<reference evidence="1 2" key="1">
    <citation type="submission" date="2023-08" db="EMBL/GenBank/DDBJ databases">
        <authorList>
            <person name="Joshi A."/>
            <person name="Thite S."/>
        </authorList>
    </citation>
    <scope>NUCLEOTIDE SEQUENCE [LARGE SCALE GENOMIC DNA]</scope>
    <source>
        <strain evidence="1 2">AC40</strain>
    </source>
</reference>
<proteinExistence type="predicted"/>
<keyword evidence="1" id="KW-0255">Endonuclease</keyword>
<gene>
    <name evidence="1" type="primary">ptuB</name>
    <name evidence="1" type="ORF">Q3O60_12385</name>
</gene>
<evidence type="ECO:0000313" key="2">
    <source>
        <dbReference type="Proteomes" id="UP001231616"/>
    </source>
</evidence>
<accession>A0ABT9H0Z4</accession>
<organism evidence="1 2">
    <name type="scientific">Alkalimonas collagenimarina</name>
    <dbReference type="NCBI Taxonomy" id="400390"/>
    <lineage>
        <taxon>Bacteria</taxon>
        <taxon>Pseudomonadati</taxon>
        <taxon>Pseudomonadota</taxon>
        <taxon>Gammaproteobacteria</taxon>
        <taxon>Alkalimonas</taxon>
    </lineage>
</organism>
<dbReference type="InterPro" id="IPR053575">
    <property type="entry name" value="Retron_Ec78_HNH_endo"/>
</dbReference>
<dbReference type="InterPro" id="IPR013467">
    <property type="entry name" value="HNH78-like"/>
</dbReference>
<keyword evidence="1" id="KW-0540">Nuclease</keyword>
<dbReference type="RefSeq" id="WP_305894256.1">
    <property type="nucleotide sequence ID" value="NZ_JAUZVZ010000017.1"/>
</dbReference>
<keyword evidence="2" id="KW-1185">Reference proteome</keyword>
<dbReference type="EMBL" id="JAUZVZ010000017">
    <property type="protein sequence ID" value="MDP4536991.1"/>
    <property type="molecule type" value="Genomic_DNA"/>
</dbReference>
<dbReference type="Proteomes" id="UP001231616">
    <property type="component" value="Unassembled WGS sequence"/>
</dbReference>
<dbReference type="GO" id="GO:0004519">
    <property type="term" value="F:endonuclease activity"/>
    <property type="evidence" value="ECO:0007669"/>
    <property type="project" value="UniProtKB-KW"/>
</dbReference>